<feature type="transmembrane region" description="Helical" evidence="1">
    <location>
        <begin position="194"/>
        <end position="216"/>
    </location>
</feature>
<feature type="transmembrane region" description="Helical" evidence="1">
    <location>
        <begin position="395"/>
        <end position="417"/>
    </location>
</feature>
<reference evidence="2 3" key="1">
    <citation type="journal article" date="2020" name="mSystems">
        <title>Defining Genomic and Predicted Metabolic Features of the Acetobacterium Genus.</title>
        <authorList>
            <person name="Ross D.E."/>
            <person name="Marshall C.W."/>
            <person name="Gulliver D."/>
            <person name="May H.D."/>
            <person name="Norman R.S."/>
        </authorList>
    </citation>
    <scope>NUCLEOTIDE SEQUENCE [LARGE SCALE GENOMIC DNA]</scope>
    <source>
        <strain evidence="2 3">DSM 9173</strain>
    </source>
</reference>
<evidence type="ECO:0008006" key="4">
    <source>
        <dbReference type="Google" id="ProtNLM"/>
    </source>
</evidence>
<feature type="transmembrane region" description="Helical" evidence="1">
    <location>
        <begin position="321"/>
        <end position="340"/>
    </location>
</feature>
<feature type="transmembrane region" description="Helical" evidence="1">
    <location>
        <begin position="171"/>
        <end position="188"/>
    </location>
</feature>
<accession>A0ABR6WLE9</accession>
<feature type="transmembrane region" description="Helical" evidence="1">
    <location>
        <begin position="47"/>
        <end position="69"/>
    </location>
</feature>
<dbReference type="Gene3D" id="1.20.1250.20">
    <property type="entry name" value="MFS general substrate transporter like domains"/>
    <property type="match status" value="1"/>
</dbReference>
<sequence length="488" mass="52990">MAGQATNNEKTNKRDKLTRDLYVLPNFGGATFKGYFDSYLSMLLTDIYMIPLVLSGILEMIKTIVEFAFSPIFGAFLDRVTLRKGKYWQWIIIGSIGAAVSYMILFALPALTSAPEKLGFFVFVLSIILAVFLAMVNVTVVSLYPRLAPDPKIRTHLSVAQKIGRDGGKTLWGYVAPALLILLTAKTGSEAGGWATTGLILGTFGVICYLAFASVLRGTSMEQDAIAAKSAVTSQRKPKIPLKTVVKGLFTNRALLVMFLFMALYKTFYFFQVMSATYFFKYVAKDFASLGIFMLAFNLSAVVGVICGLFWVKIFKDSKKAFVAGGVVQIIILLIATLTFNNLTTGMFIAVISCASFFGGIVETYIMPMFAAAADYGAWKTGERTDGLSMSLFSVSVRVGMTLSTFVRTALLATAGYNAAAYVNGVGPSQDVISTLINLQTILPLALAVVCFGLVAVLYPLNDKKLARIKEEIEAGRVGENADMSILN</sequence>
<dbReference type="Proteomes" id="UP000653358">
    <property type="component" value="Unassembled WGS sequence"/>
</dbReference>
<dbReference type="PANTHER" id="PTHR11328:SF24">
    <property type="entry name" value="MAJOR FACILITATOR SUPERFAMILY (MFS) PROFILE DOMAIN-CONTAINING PROTEIN"/>
    <property type="match status" value="1"/>
</dbReference>
<comment type="caution">
    <text evidence="2">The sequence shown here is derived from an EMBL/GenBank/DDBJ whole genome shotgun (WGS) entry which is preliminary data.</text>
</comment>
<keyword evidence="1" id="KW-0812">Transmembrane</keyword>
<feature type="transmembrane region" description="Helical" evidence="1">
    <location>
        <begin position="90"/>
        <end position="112"/>
    </location>
</feature>
<evidence type="ECO:0000313" key="2">
    <source>
        <dbReference type="EMBL" id="MBC3797257.1"/>
    </source>
</evidence>
<feature type="transmembrane region" description="Helical" evidence="1">
    <location>
        <begin position="118"/>
        <end position="144"/>
    </location>
</feature>
<dbReference type="RefSeq" id="WP_148603071.1">
    <property type="nucleotide sequence ID" value="NZ_RXYB01000005.1"/>
</dbReference>
<gene>
    <name evidence="2" type="ORF">GH807_09370</name>
</gene>
<keyword evidence="1" id="KW-1133">Transmembrane helix</keyword>
<feature type="transmembrane region" description="Helical" evidence="1">
    <location>
        <begin position="255"/>
        <end position="280"/>
    </location>
</feature>
<dbReference type="Pfam" id="PF13347">
    <property type="entry name" value="MFS_2"/>
    <property type="match status" value="1"/>
</dbReference>
<evidence type="ECO:0000313" key="3">
    <source>
        <dbReference type="Proteomes" id="UP000653358"/>
    </source>
</evidence>
<feature type="transmembrane region" description="Helical" evidence="1">
    <location>
        <begin position="292"/>
        <end position="312"/>
    </location>
</feature>
<dbReference type="SUPFAM" id="SSF103473">
    <property type="entry name" value="MFS general substrate transporter"/>
    <property type="match status" value="2"/>
</dbReference>
<name>A0ABR6WLE9_9FIRM</name>
<dbReference type="InterPro" id="IPR036259">
    <property type="entry name" value="MFS_trans_sf"/>
</dbReference>
<keyword evidence="3" id="KW-1185">Reference proteome</keyword>
<keyword evidence="1" id="KW-0472">Membrane</keyword>
<dbReference type="PANTHER" id="PTHR11328">
    <property type="entry name" value="MAJOR FACILITATOR SUPERFAMILY DOMAIN-CONTAINING PROTEIN"/>
    <property type="match status" value="1"/>
</dbReference>
<dbReference type="EMBL" id="WJBB01000009">
    <property type="protein sequence ID" value="MBC3797257.1"/>
    <property type="molecule type" value="Genomic_DNA"/>
</dbReference>
<evidence type="ECO:0000256" key="1">
    <source>
        <dbReference type="SAM" id="Phobius"/>
    </source>
</evidence>
<feature type="transmembrane region" description="Helical" evidence="1">
    <location>
        <begin position="346"/>
        <end position="374"/>
    </location>
</feature>
<feature type="transmembrane region" description="Helical" evidence="1">
    <location>
        <begin position="437"/>
        <end position="461"/>
    </location>
</feature>
<organism evidence="2 3">
    <name type="scientific">Acetobacterium tundrae</name>
    <dbReference type="NCBI Taxonomy" id="132932"/>
    <lineage>
        <taxon>Bacteria</taxon>
        <taxon>Bacillati</taxon>
        <taxon>Bacillota</taxon>
        <taxon>Clostridia</taxon>
        <taxon>Eubacteriales</taxon>
        <taxon>Eubacteriaceae</taxon>
        <taxon>Acetobacterium</taxon>
    </lineage>
</organism>
<proteinExistence type="predicted"/>
<dbReference type="InterPro" id="IPR039672">
    <property type="entry name" value="MFS_2"/>
</dbReference>
<protein>
    <recommendedName>
        <fullName evidence="4">MFS transporter</fullName>
    </recommendedName>
</protein>